<evidence type="ECO:0000313" key="2">
    <source>
        <dbReference type="Proteomes" id="UP000727056"/>
    </source>
</evidence>
<accession>A0ABX1CA32</accession>
<dbReference type="EMBL" id="JAAVJC010000012">
    <property type="protein sequence ID" value="NJQ13989.1"/>
    <property type="molecule type" value="Genomic_DNA"/>
</dbReference>
<evidence type="ECO:0000313" key="1">
    <source>
        <dbReference type="EMBL" id="NJQ13989.1"/>
    </source>
</evidence>
<sequence>MSELLKRTAVLRREIDAHLRSLGRRGRPVTGCCLARPACCPGYWAEVVVRSPDAHAEWYVDGTWSATPDEALAWLPHRAERLASVLEAVPAAHRPDTGPAEPASPVAAVLRDWAADAAFRRVQRDALAAGAPVSANAIGPDRFHGGASVEVLYSLSARPVPLRSRAQAPPAVPAPRGG</sequence>
<dbReference type="Proteomes" id="UP000727056">
    <property type="component" value="Unassembled WGS sequence"/>
</dbReference>
<gene>
    <name evidence="1" type="ORF">HCN52_03285</name>
</gene>
<dbReference type="RefSeq" id="WP_168086817.1">
    <property type="nucleotide sequence ID" value="NZ_BHZH01000172.1"/>
</dbReference>
<comment type="caution">
    <text evidence="1">The sequence shown here is derived from an EMBL/GenBank/DDBJ whole genome shotgun (WGS) entry which is preliminary data.</text>
</comment>
<reference evidence="1 2" key="1">
    <citation type="submission" date="2020-03" db="EMBL/GenBank/DDBJ databases">
        <title>Draft genome of Streptomyces sp. ventii, isolated from the Axial Seamount in the Pacific Ocean, and resequencing of the two type strains Streptomyces lonarensis strain NCL 716 and Streptomyces bohaiensis strain 11A07.</title>
        <authorList>
            <person name="Loughran R.M."/>
            <person name="Pfannmuller K.M."/>
            <person name="Wasson B.J."/>
            <person name="Deadmond M.C."/>
            <person name="Paddock B.E."/>
            <person name="Koyack M.J."/>
            <person name="Gallegos D.A."/>
            <person name="Mitchell E.A."/>
            <person name="Ushijima B."/>
            <person name="Saw J.H."/>
            <person name="Mcphail K.L."/>
            <person name="Videau P."/>
        </authorList>
    </citation>
    <scope>NUCLEOTIDE SEQUENCE [LARGE SCALE GENOMIC DNA]</scope>
    <source>
        <strain evidence="1 2">11A07</strain>
    </source>
</reference>
<proteinExistence type="predicted"/>
<organism evidence="1 2">
    <name type="scientific">Streptomyces bohaiensis</name>
    <dbReference type="NCBI Taxonomy" id="1431344"/>
    <lineage>
        <taxon>Bacteria</taxon>
        <taxon>Bacillati</taxon>
        <taxon>Actinomycetota</taxon>
        <taxon>Actinomycetes</taxon>
        <taxon>Kitasatosporales</taxon>
        <taxon>Streptomycetaceae</taxon>
        <taxon>Streptomyces</taxon>
    </lineage>
</organism>
<protein>
    <submittedName>
        <fullName evidence="1">Uncharacterized protein</fullName>
    </submittedName>
</protein>
<name>A0ABX1CA32_9ACTN</name>
<keyword evidence="2" id="KW-1185">Reference proteome</keyword>